<sequence length="277" mass="30908">MNNWKIKVLSTALALSLVAPIASFAADESTTGDTSVKKGFAFHQRNAQSQSKMLELVSKYTPESLSDWQNALTEQEQLLKELREKAPVNGKEQKPELSDETKTKMQALREAEKNGEITAEEAVEQLKALGIQFKGNHKSGKQLSDEDKAKIQAIKENEKNGEITAEEAREQLKALGIQFGFRNPGKQLSDEDKAKMQAIKESEKNGEITAEEAREQLKAQGLNIKGNFAPKDNLRSQLAEAVNSNDEAKIQELLPQLLNHLKERNQQLSQKISENNQ</sequence>
<protein>
    <submittedName>
        <fullName evidence="2">Uncharacterized protein</fullName>
    </submittedName>
</protein>
<dbReference type="Proteomes" id="UP000009234">
    <property type="component" value="Chromosome"/>
</dbReference>
<dbReference type="InterPro" id="IPR011992">
    <property type="entry name" value="EF-hand-dom_pair"/>
</dbReference>
<evidence type="ECO:0000313" key="2">
    <source>
        <dbReference type="EMBL" id="AEG59220.1"/>
    </source>
</evidence>
<name>F6DKG0_DESRL</name>
<feature type="chain" id="PRO_5003338771" evidence="1">
    <location>
        <begin position="26"/>
        <end position="277"/>
    </location>
</feature>
<reference evidence="3" key="1">
    <citation type="submission" date="2011-05" db="EMBL/GenBank/DDBJ databases">
        <title>Complete sequence of Desulfotomaculum ruminis DSM 2154.</title>
        <authorList>
            <person name="Lucas S."/>
            <person name="Copeland A."/>
            <person name="Lapidus A."/>
            <person name="Cheng J.-F."/>
            <person name="Goodwin L."/>
            <person name="Pitluck S."/>
            <person name="Lu M."/>
            <person name="Detter J.C."/>
            <person name="Han C."/>
            <person name="Tapia R."/>
            <person name="Land M."/>
            <person name="Hauser L."/>
            <person name="Kyrpides N."/>
            <person name="Ivanova N."/>
            <person name="Mikhailova N."/>
            <person name="Pagani I."/>
            <person name="Stams A.J.M."/>
            <person name="Plugge C.M."/>
            <person name="Muyzer G."/>
            <person name="Kuever J."/>
            <person name="Parshina S.N."/>
            <person name="Ivanova A.E."/>
            <person name="Nazina T.N."/>
            <person name="Brambilla E."/>
            <person name="Spring S."/>
            <person name="Klenk H.-P."/>
            <person name="Woyke T."/>
        </authorList>
    </citation>
    <scope>NUCLEOTIDE SEQUENCE [LARGE SCALE GENOMIC DNA]</scope>
    <source>
        <strain evidence="3">ATCC 23193 / DSM 2154 / NCIB 8452 / DL</strain>
    </source>
</reference>
<dbReference type="KEGG" id="dru:Desru_0944"/>
<dbReference type="STRING" id="696281.Desru_0944"/>
<evidence type="ECO:0000256" key="1">
    <source>
        <dbReference type="SAM" id="SignalP"/>
    </source>
</evidence>
<dbReference type="eggNOG" id="ENOG503359E">
    <property type="taxonomic scope" value="Bacteria"/>
</dbReference>
<keyword evidence="1" id="KW-0732">Signal</keyword>
<dbReference type="AlphaFoldDB" id="F6DKG0"/>
<dbReference type="EMBL" id="CP002780">
    <property type="protein sequence ID" value="AEG59220.1"/>
    <property type="molecule type" value="Genomic_DNA"/>
</dbReference>
<dbReference type="HOGENOM" id="CLU_1188413_0_0_9"/>
<dbReference type="OrthoDB" id="2941987at2"/>
<dbReference type="SUPFAM" id="SSF47473">
    <property type="entry name" value="EF-hand"/>
    <property type="match status" value="1"/>
</dbReference>
<feature type="signal peptide" evidence="1">
    <location>
        <begin position="1"/>
        <end position="25"/>
    </location>
</feature>
<reference evidence="2 3" key="2">
    <citation type="journal article" date="2012" name="Stand. Genomic Sci.">
        <title>Complete genome sequence of the sulfate-reducing firmicute Desulfotomaculum ruminis type strain (DL(T)).</title>
        <authorList>
            <person name="Spring S."/>
            <person name="Visser M."/>
            <person name="Lu M."/>
            <person name="Copeland A."/>
            <person name="Lapidus A."/>
            <person name="Lucas S."/>
            <person name="Cheng J.F."/>
            <person name="Han C."/>
            <person name="Tapia R."/>
            <person name="Goodwin L.A."/>
            <person name="Pitluck S."/>
            <person name="Ivanova N."/>
            <person name="Land M."/>
            <person name="Hauser L."/>
            <person name="Larimer F."/>
            <person name="Rohde M."/>
            <person name="Goker M."/>
            <person name="Detter J.C."/>
            <person name="Kyrpides N.C."/>
            <person name="Woyke T."/>
            <person name="Schaap P.J."/>
            <person name="Plugge C.M."/>
            <person name="Muyzer G."/>
            <person name="Kuever J."/>
            <person name="Pereira I.A."/>
            <person name="Parshina S.N."/>
            <person name="Bernier-Latmani R."/>
            <person name="Stams A.J."/>
            <person name="Klenk H.P."/>
        </authorList>
    </citation>
    <scope>NUCLEOTIDE SEQUENCE [LARGE SCALE GENOMIC DNA]</scope>
    <source>
        <strain evidence="3">ATCC 23193 / DSM 2154 / NCIB 8452 / DL</strain>
    </source>
</reference>
<gene>
    <name evidence="2" type="ordered locus">Desru_0944</name>
</gene>
<proteinExistence type="predicted"/>
<keyword evidence="3" id="KW-1185">Reference proteome</keyword>
<organism evidence="2 3">
    <name type="scientific">Desulforamulus ruminis (strain ATCC 23193 / DSM 2154 / NCIMB 8452 / DL)</name>
    <name type="common">Desulfotomaculum ruminis</name>
    <dbReference type="NCBI Taxonomy" id="696281"/>
    <lineage>
        <taxon>Bacteria</taxon>
        <taxon>Bacillati</taxon>
        <taxon>Bacillota</taxon>
        <taxon>Clostridia</taxon>
        <taxon>Eubacteriales</taxon>
        <taxon>Peptococcaceae</taxon>
        <taxon>Desulforamulus</taxon>
    </lineage>
</organism>
<dbReference type="RefSeq" id="WP_013840991.1">
    <property type="nucleotide sequence ID" value="NC_015589.1"/>
</dbReference>
<accession>F6DKG0</accession>
<evidence type="ECO:0000313" key="3">
    <source>
        <dbReference type="Proteomes" id="UP000009234"/>
    </source>
</evidence>